<keyword evidence="1" id="KW-0472">Membrane</keyword>
<dbReference type="EMBL" id="MFJA01000013">
    <property type="protein sequence ID" value="OGG03727.1"/>
    <property type="molecule type" value="Genomic_DNA"/>
</dbReference>
<reference evidence="2 3" key="1">
    <citation type="journal article" date="2016" name="Nat. Commun.">
        <title>Thousands of microbial genomes shed light on interconnected biogeochemical processes in an aquifer system.</title>
        <authorList>
            <person name="Anantharaman K."/>
            <person name="Brown C.T."/>
            <person name="Hug L.A."/>
            <person name="Sharon I."/>
            <person name="Castelle C.J."/>
            <person name="Probst A.J."/>
            <person name="Thomas B.C."/>
            <person name="Singh A."/>
            <person name="Wilkins M.J."/>
            <person name="Karaoz U."/>
            <person name="Brodie E.L."/>
            <person name="Williams K.H."/>
            <person name="Hubbard S.S."/>
            <person name="Banfield J.F."/>
        </authorList>
    </citation>
    <scope>NUCLEOTIDE SEQUENCE [LARGE SCALE GENOMIC DNA]</scope>
</reference>
<gene>
    <name evidence="2" type="ORF">A2W14_05040</name>
</gene>
<keyword evidence="1" id="KW-1133">Transmembrane helix</keyword>
<dbReference type="Proteomes" id="UP000176665">
    <property type="component" value="Unassembled WGS sequence"/>
</dbReference>
<feature type="transmembrane region" description="Helical" evidence="1">
    <location>
        <begin position="33"/>
        <end position="50"/>
    </location>
</feature>
<feature type="transmembrane region" description="Helical" evidence="1">
    <location>
        <begin position="62"/>
        <end position="88"/>
    </location>
</feature>
<evidence type="ECO:0000313" key="2">
    <source>
        <dbReference type="EMBL" id="OGG03727.1"/>
    </source>
</evidence>
<accession>A0A1F5YUT4</accession>
<dbReference type="STRING" id="1798371.A2W14_05040"/>
<proteinExistence type="predicted"/>
<evidence type="ECO:0000313" key="3">
    <source>
        <dbReference type="Proteomes" id="UP000176665"/>
    </source>
</evidence>
<organism evidence="2 3">
    <name type="scientific">Candidatus Gottesmanbacteria bacterium RBG_16_37_8</name>
    <dbReference type="NCBI Taxonomy" id="1798371"/>
    <lineage>
        <taxon>Bacteria</taxon>
        <taxon>Candidatus Gottesmaniibacteriota</taxon>
    </lineage>
</organism>
<name>A0A1F5YUT4_9BACT</name>
<feature type="transmembrane region" description="Helical" evidence="1">
    <location>
        <begin position="122"/>
        <end position="142"/>
    </location>
</feature>
<protein>
    <submittedName>
        <fullName evidence="2">Uncharacterized protein</fullName>
    </submittedName>
</protein>
<dbReference type="AlphaFoldDB" id="A0A1F5YUT4"/>
<evidence type="ECO:0000256" key="1">
    <source>
        <dbReference type="SAM" id="Phobius"/>
    </source>
</evidence>
<comment type="caution">
    <text evidence="2">The sequence shown here is derived from an EMBL/GenBank/DDBJ whole genome shotgun (WGS) entry which is preliminary data.</text>
</comment>
<keyword evidence="1" id="KW-0812">Transmembrane</keyword>
<feature type="transmembrane region" description="Helical" evidence="1">
    <location>
        <begin position="94"/>
        <end position="115"/>
    </location>
</feature>
<sequence length="176" mass="19971">MFKDATKHSLILLTALFLTFLWVENPFLVDFSLQLTAALIIFLVLAHKIFKIRSFLLTESTVSVISVALITSATGGLTSPFFFLNLFLLFELSLLLEPSIAIILTLSLMVFYLFTNQVGPSLYNLTAFLSFLFMTPLAYLVGNIYRKVINQRKEINNLSRKIENLEYGTEFPVIKS</sequence>